<sequence length="257" mass="29109">MRRRWLLIALAILALFVGYSYVTVSSGPIEPLGRLAFVKLANPDMYPGHLHSQLLAQQAEDKGSKTALVLQMYGGSNYRSYQEGDVYIIEVAFIDTQGAGSINLGQVNFLDSLKLALFGVPDGRYKYMSDGTVYDTYDEMMNHVNTLAQEHGQQGPIPMVFKGTVREGNPIITPGEGFPVYFQILTKTYGIIPAYLYTFLGMFSPYLNDPYRNYELWHASELQYDYNHGLLNQNYVQVNTSTNRYYTGLYLNNSNTY</sequence>
<dbReference type="AlphaFoldDB" id="F6D419"/>
<proteinExistence type="predicted"/>
<evidence type="ECO:0000313" key="1">
    <source>
        <dbReference type="EMBL" id="AEG19196.1"/>
    </source>
</evidence>
<dbReference type="HOGENOM" id="CLU_1207616_0_0_2"/>
<organism evidence="1 2">
    <name type="scientific">Methanobacterium paludis (strain DSM 25820 / JCM 18151 / SWAN1)</name>
    <dbReference type="NCBI Taxonomy" id="868131"/>
    <lineage>
        <taxon>Archaea</taxon>
        <taxon>Methanobacteriati</taxon>
        <taxon>Methanobacteriota</taxon>
        <taxon>Methanomada group</taxon>
        <taxon>Methanobacteria</taxon>
        <taxon>Methanobacteriales</taxon>
        <taxon>Methanobacteriaceae</taxon>
        <taxon>Methanobacterium</taxon>
    </lineage>
</organism>
<accession>F6D419</accession>
<dbReference type="Proteomes" id="UP000009231">
    <property type="component" value="Chromosome"/>
</dbReference>
<dbReference type="RefSeq" id="WP_013826695.1">
    <property type="nucleotide sequence ID" value="NC_015574.1"/>
</dbReference>
<dbReference type="EMBL" id="CP002772">
    <property type="protein sequence ID" value="AEG19196.1"/>
    <property type="molecule type" value="Genomic_DNA"/>
</dbReference>
<reference evidence="1 2" key="1">
    <citation type="journal article" date="2014" name="Int. J. Syst. Evol. Microbiol.">
        <title>Methanobacterium paludis sp. nov. and a novel strain of Methanobacterium lacus isolated from northern peatlands.</title>
        <authorList>
            <person name="Cadillo-Quiroz H."/>
            <person name="Brauer S.L."/>
            <person name="Goodson N."/>
            <person name="Yavitt J.B."/>
            <person name="Zinder S.H."/>
        </authorList>
    </citation>
    <scope>NUCLEOTIDE SEQUENCE [LARGE SCALE GENOMIC DNA]</scope>
    <source>
        <strain evidence="2">DSM 25820 / JCM 18151 / SWAN1</strain>
    </source>
</reference>
<dbReference type="GeneID" id="10669711"/>
<protein>
    <submittedName>
        <fullName evidence="1">Uncharacterized protein</fullName>
    </submittedName>
</protein>
<dbReference type="KEGG" id="mew:MSWAN_2188"/>
<keyword evidence="2" id="KW-1185">Reference proteome</keyword>
<gene>
    <name evidence="1" type="ordered locus">MSWAN_2188</name>
</gene>
<evidence type="ECO:0000313" key="2">
    <source>
        <dbReference type="Proteomes" id="UP000009231"/>
    </source>
</evidence>
<dbReference type="eggNOG" id="arCOG03950">
    <property type="taxonomic scope" value="Archaea"/>
</dbReference>
<dbReference type="OrthoDB" id="80401at2157"/>
<name>F6D419_METPW</name>